<dbReference type="AlphaFoldDB" id="A0A8S4GDM4"/>
<keyword evidence="2" id="KW-0732">Signal</keyword>
<feature type="region of interest" description="Disordered" evidence="4">
    <location>
        <begin position="354"/>
        <end position="396"/>
    </location>
</feature>
<accession>A0A8S4GDM4</accession>
<name>A0A8S4GDM4_PLUXY</name>
<protein>
    <submittedName>
        <fullName evidence="5">(diamondback moth) hypothetical protein</fullName>
    </submittedName>
</protein>
<dbReference type="InterPro" id="IPR051217">
    <property type="entry name" value="Insect_Cuticle_Struc_Prot"/>
</dbReference>
<evidence type="ECO:0000256" key="1">
    <source>
        <dbReference type="ARBA" id="ARBA00022460"/>
    </source>
</evidence>
<dbReference type="PROSITE" id="PS51155">
    <property type="entry name" value="CHIT_BIND_RR_2"/>
    <property type="match status" value="2"/>
</dbReference>
<sequence>MHAFPEYKFDYSVHDHHTGDVKSQHESRHGDVVKGGYELVEPDGRVRKVEYKADDHTGTQASFYHSTSPQVLLLAAVWACAAAHGPAVSEQHFERHYHPVQRGHHGQLGHIGEHEQKHHEEYAWSYPSYEYSYMVHDPHTGDHKGQAEMRKGDEVKGEYWLMEPTGNKRTVKYHADHTGFHAEVHNSHPHIHEMPKEEEKHEEKHEEEKHEEEHKPEEHHEPEVHEPEVKEEEPIHHPIYKTIVHQEIYHPYHYKHEEEHKHEEMHHKHEEMHRPVKMFEEIIHHKVHHKEEEHKPEVHHMKPIIIKPIHVPREPLVHYEPRPVHYHHHEQPKVEDHEHELPLLSIYKPRYEHHRDHHEHQHHHENEDYGWIRGPHARHHRDAKRQRKFKVEDLNA</sequence>
<evidence type="ECO:0000313" key="5">
    <source>
        <dbReference type="EMBL" id="CAG9138510.1"/>
    </source>
</evidence>
<dbReference type="EMBL" id="CAJHNJ030000691">
    <property type="protein sequence ID" value="CAG9138510.1"/>
    <property type="molecule type" value="Genomic_DNA"/>
</dbReference>
<gene>
    <name evidence="5" type="ORF">PLXY2_LOCUS16729</name>
</gene>
<organism evidence="5 6">
    <name type="scientific">Plutella xylostella</name>
    <name type="common">Diamondback moth</name>
    <name type="synonym">Plutella maculipennis</name>
    <dbReference type="NCBI Taxonomy" id="51655"/>
    <lineage>
        <taxon>Eukaryota</taxon>
        <taxon>Metazoa</taxon>
        <taxon>Ecdysozoa</taxon>
        <taxon>Arthropoda</taxon>
        <taxon>Hexapoda</taxon>
        <taxon>Insecta</taxon>
        <taxon>Pterygota</taxon>
        <taxon>Neoptera</taxon>
        <taxon>Endopterygota</taxon>
        <taxon>Lepidoptera</taxon>
        <taxon>Glossata</taxon>
        <taxon>Ditrysia</taxon>
        <taxon>Yponomeutoidea</taxon>
        <taxon>Plutellidae</taxon>
        <taxon>Plutella</taxon>
    </lineage>
</organism>
<dbReference type="InterPro" id="IPR000618">
    <property type="entry name" value="Insect_cuticle"/>
</dbReference>
<dbReference type="GO" id="GO:0031012">
    <property type="term" value="C:extracellular matrix"/>
    <property type="evidence" value="ECO:0007669"/>
    <property type="project" value="TreeGrafter"/>
</dbReference>
<dbReference type="Proteomes" id="UP000653454">
    <property type="component" value="Unassembled WGS sequence"/>
</dbReference>
<evidence type="ECO:0000256" key="2">
    <source>
        <dbReference type="ARBA" id="ARBA00022729"/>
    </source>
</evidence>
<dbReference type="PANTHER" id="PTHR12236:SF95">
    <property type="entry name" value="CUTICULAR PROTEIN 76BD, ISOFORM C-RELATED"/>
    <property type="match status" value="1"/>
</dbReference>
<comment type="caution">
    <text evidence="5">The sequence shown here is derived from an EMBL/GenBank/DDBJ whole genome shotgun (WGS) entry which is preliminary data.</text>
</comment>
<feature type="compositionally biased region" description="Basic and acidic residues" evidence="4">
    <location>
        <begin position="354"/>
        <end position="367"/>
    </location>
</feature>
<evidence type="ECO:0000313" key="6">
    <source>
        <dbReference type="Proteomes" id="UP000653454"/>
    </source>
</evidence>
<keyword evidence="1 3" id="KW-0193">Cuticle</keyword>
<evidence type="ECO:0000256" key="3">
    <source>
        <dbReference type="PROSITE-ProRule" id="PRU00497"/>
    </source>
</evidence>
<feature type="compositionally biased region" description="Basic residues" evidence="4">
    <location>
        <begin position="375"/>
        <end position="388"/>
    </location>
</feature>
<keyword evidence="6" id="KW-1185">Reference proteome</keyword>
<dbReference type="PRINTS" id="PR00947">
    <property type="entry name" value="CUTICLE"/>
</dbReference>
<dbReference type="GO" id="GO:0042302">
    <property type="term" value="F:structural constituent of cuticle"/>
    <property type="evidence" value="ECO:0007669"/>
    <property type="project" value="UniProtKB-UniRule"/>
</dbReference>
<dbReference type="PANTHER" id="PTHR12236">
    <property type="entry name" value="STRUCTURAL CONTITUENT OF CUTICLE"/>
    <property type="match status" value="1"/>
</dbReference>
<dbReference type="GO" id="GO:0005615">
    <property type="term" value="C:extracellular space"/>
    <property type="evidence" value="ECO:0007669"/>
    <property type="project" value="TreeGrafter"/>
</dbReference>
<feature type="region of interest" description="Disordered" evidence="4">
    <location>
        <begin position="185"/>
        <end position="232"/>
    </location>
</feature>
<proteinExistence type="predicted"/>
<reference evidence="5" key="1">
    <citation type="submission" date="2020-11" db="EMBL/GenBank/DDBJ databases">
        <authorList>
            <person name="Whiteford S."/>
        </authorList>
    </citation>
    <scope>NUCLEOTIDE SEQUENCE</scope>
</reference>
<dbReference type="Pfam" id="PF00379">
    <property type="entry name" value="Chitin_bind_4"/>
    <property type="match status" value="2"/>
</dbReference>
<evidence type="ECO:0000256" key="4">
    <source>
        <dbReference type="SAM" id="MobiDB-lite"/>
    </source>
</evidence>